<dbReference type="InterPro" id="IPR023807">
    <property type="entry name" value="Peptide_mod_rSAM"/>
</dbReference>
<keyword evidence="8" id="KW-1185">Reference proteome</keyword>
<dbReference type="GO" id="GO:0051536">
    <property type="term" value="F:iron-sulfur cluster binding"/>
    <property type="evidence" value="ECO:0007669"/>
    <property type="project" value="UniProtKB-KW"/>
</dbReference>
<evidence type="ECO:0000256" key="4">
    <source>
        <dbReference type="ARBA" id="ARBA00023004"/>
    </source>
</evidence>
<dbReference type="InterPro" id="IPR013785">
    <property type="entry name" value="Aldolase_TIM"/>
</dbReference>
<evidence type="ECO:0000256" key="1">
    <source>
        <dbReference type="ARBA" id="ARBA00001966"/>
    </source>
</evidence>
<dbReference type="EMBL" id="FOTO01000020">
    <property type="protein sequence ID" value="SFM19723.1"/>
    <property type="molecule type" value="Genomic_DNA"/>
</dbReference>
<comment type="cofactor">
    <cofactor evidence="1">
        <name>[4Fe-4S] cluster</name>
        <dbReference type="ChEBI" id="CHEBI:49883"/>
    </cofactor>
</comment>
<dbReference type="SFLD" id="SFLDG01067">
    <property type="entry name" value="SPASM/twitch_domain_containing"/>
    <property type="match status" value="1"/>
</dbReference>
<dbReference type="PANTHER" id="PTHR11228">
    <property type="entry name" value="RADICAL SAM DOMAIN PROTEIN"/>
    <property type="match status" value="1"/>
</dbReference>
<dbReference type="PROSITE" id="PS51918">
    <property type="entry name" value="RADICAL_SAM"/>
    <property type="match status" value="1"/>
</dbReference>
<evidence type="ECO:0000313" key="8">
    <source>
        <dbReference type="Proteomes" id="UP000199581"/>
    </source>
</evidence>
<keyword evidence="3" id="KW-0479">Metal-binding</keyword>
<accession>A0A8G2C623</accession>
<keyword evidence="5" id="KW-0411">Iron-sulfur</keyword>
<sequence>MAQAALHTLYPVTASFLDAATLSNLETAHSKNAEMLLKAVEQISREGLAPFFLPDIFAVERAIQKVVAKTVVQPGPTESIIVNPSLELCVLATSGCVDVIHGLDAKTCPVPGQEMVLVWKKSGTQKAAVAVAKPEDLAAIKIVTDGVNPASAETEANVAPGLVDILLRRALGKGILLSPASLIRRRRQDFSGSLCIPEQHLSAEVFTLQWHITQDCDLFCRHCYDRSARANMPVNKALDVIDDFHTFCRDRHVRGQISFSGGNPLLYPEFLEVYEQAARKGFAVAILGNPTTREMMDSILKIARPEYFQVSLEGLPEHNDSIRGHGHFQRVMNFLEILRAVEVQGQVMLTLTRDNMNQVLPLAEILEGKVWGLAFNRLSPVGRGAALALPDPAEFQDFAARYCESASRLKVLSFKDNMLNAHLAATGQPLFGGCTGFGCGAAFNFMALLPDGEVHACRKFPSLIGNITAASLGEIYDGQAAVSYRTRSEACRECSIVATCGGCPAVVSGLGLDIAKNRDPFCPGPILLPQPPAKPAP</sequence>
<dbReference type="GO" id="GO:0046872">
    <property type="term" value="F:metal ion binding"/>
    <property type="evidence" value="ECO:0007669"/>
    <property type="project" value="UniProtKB-KW"/>
</dbReference>
<dbReference type="InterPro" id="IPR007197">
    <property type="entry name" value="rSAM"/>
</dbReference>
<dbReference type="Pfam" id="PF13186">
    <property type="entry name" value="SPASM"/>
    <property type="match status" value="1"/>
</dbReference>
<name>A0A8G2C623_DESNO</name>
<dbReference type="NCBIfam" id="TIGR04082">
    <property type="entry name" value="rSAM_for_selen"/>
    <property type="match status" value="1"/>
</dbReference>
<keyword evidence="2" id="KW-0949">S-adenosyl-L-methionine</keyword>
<keyword evidence="4" id="KW-0408">Iron</keyword>
<dbReference type="Proteomes" id="UP000199581">
    <property type="component" value="Unassembled WGS sequence"/>
</dbReference>
<dbReference type="PANTHER" id="PTHR11228:SF7">
    <property type="entry name" value="PQQA PEPTIDE CYCLASE"/>
    <property type="match status" value="1"/>
</dbReference>
<proteinExistence type="predicted"/>
<dbReference type="SUPFAM" id="SSF102114">
    <property type="entry name" value="Radical SAM enzymes"/>
    <property type="match status" value="1"/>
</dbReference>
<reference evidence="7 8" key="1">
    <citation type="submission" date="2016-10" db="EMBL/GenBank/DDBJ databases">
        <authorList>
            <person name="Varghese N."/>
            <person name="Submissions S."/>
        </authorList>
    </citation>
    <scope>NUCLEOTIDE SEQUENCE [LARGE SCALE GENOMIC DNA]</scope>
    <source>
        <strain evidence="7 8">DSM 1741</strain>
    </source>
</reference>
<dbReference type="InterPro" id="IPR023885">
    <property type="entry name" value="4Fe4S-binding_SPASM_dom"/>
</dbReference>
<dbReference type="SFLD" id="SFLDS00029">
    <property type="entry name" value="Radical_SAM"/>
    <property type="match status" value="1"/>
</dbReference>
<dbReference type="RefSeq" id="WP_092194386.1">
    <property type="nucleotide sequence ID" value="NZ_FOTO01000020.1"/>
</dbReference>
<evidence type="ECO:0000256" key="5">
    <source>
        <dbReference type="ARBA" id="ARBA00023014"/>
    </source>
</evidence>
<dbReference type="OrthoDB" id="9772409at2"/>
<dbReference type="NCBIfam" id="TIGR04085">
    <property type="entry name" value="rSAM_more_4Fe4S"/>
    <property type="match status" value="1"/>
</dbReference>
<evidence type="ECO:0000313" key="7">
    <source>
        <dbReference type="EMBL" id="SFM19723.1"/>
    </source>
</evidence>
<evidence type="ECO:0000259" key="6">
    <source>
        <dbReference type="PROSITE" id="PS51918"/>
    </source>
</evidence>
<dbReference type="InterPro" id="IPR050377">
    <property type="entry name" value="Radical_SAM_PqqE_MftC-like"/>
</dbReference>
<evidence type="ECO:0000256" key="2">
    <source>
        <dbReference type="ARBA" id="ARBA00022691"/>
    </source>
</evidence>
<dbReference type="Gene3D" id="3.20.20.70">
    <property type="entry name" value="Aldolase class I"/>
    <property type="match status" value="1"/>
</dbReference>
<organism evidence="7 8">
    <name type="scientific">Desulfomicrobium norvegicum (strain DSM 1741 / NCIMB 8310)</name>
    <name type="common">Desulfovibrio baculatus (strain Norway 4)</name>
    <name type="synonym">Desulfovibrio desulfuricans (strain Norway 4)</name>
    <dbReference type="NCBI Taxonomy" id="52561"/>
    <lineage>
        <taxon>Bacteria</taxon>
        <taxon>Pseudomonadati</taxon>
        <taxon>Thermodesulfobacteriota</taxon>
        <taxon>Desulfovibrionia</taxon>
        <taxon>Desulfovibrionales</taxon>
        <taxon>Desulfomicrobiaceae</taxon>
        <taxon>Desulfomicrobium</taxon>
    </lineage>
</organism>
<dbReference type="CDD" id="cd01335">
    <property type="entry name" value="Radical_SAM"/>
    <property type="match status" value="1"/>
</dbReference>
<dbReference type="GO" id="GO:0003824">
    <property type="term" value="F:catalytic activity"/>
    <property type="evidence" value="ECO:0007669"/>
    <property type="project" value="InterPro"/>
</dbReference>
<dbReference type="Pfam" id="PF04055">
    <property type="entry name" value="Radical_SAM"/>
    <property type="match status" value="1"/>
</dbReference>
<dbReference type="AlphaFoldDB" id="A0A8G2C623"/>
<protein>
    <submittedName>
        <fullName evidence="7">Selenobiotic family peptide radical SAM maturase</fullName>
    </submittedName>
</protein>
<evidence type="ECO:0000256" key="3">
    <source>
        <dbReference type="ARBA" id="ARBA00022723"/>
    </source>
</evidence>
<comment type="caution">
    <text evidence="7">The sequence shown here is derived from an EMBL/GenBank/DDBJ whole genome shotgun (WGS) entry which is preliminary data.</text>
</comment>
<feature type="domain" description="Radical SAM core" evidence="6">
    <location>
        <begin position="202"/>
        <end position="415"/>
    </location>
</feature>
<gene>
    <name evidence="7" type="ORF">SAMN05421830_1206</name>
</gene>
<dbReference type="InterPro" id="IPR058240">
    <property type="entry name" value="rSAM_sf"/>
</dbReference>